<keyword evidence="11 17" id="KW-0408">Iron</keyword>
<dbReference type="RefSeq" id="WP_041050478.1">
    <property type="nucleotide sequence ID" value="NZ_AP014523.1"/>
</dbReference>
<feature type="disulfide bond" description="Redox-active" evidence="17">
    <location>
        <begin position="174"/>
        <end position="176"/>
    </location>
</feature>
<evidence type="ECO:0000256" key="13">
    <source>
        <dbReference type="ARBA" id="ARBA00023157"/>
    </source>
</evidence>
<comment type="catalytic activity">
    <reaction evidence="16 17">
        <text>epoxyqueuosine(34) in tRNA + AH2 = queuosine(34) in tRNA + A + H2O</text>
        <dbReference type="Rhea" id="RHEA:32159"/>
        <dbReference type="Rhea" id="RHEA-COMP:18571"/>
        <dbReference type="Rhea" id="RHEA-COMP:18582"/>
        <dbReference type="ChEBI" id="CHEBI:13193"/>
        <dbReference type="ChEBI" id="CHEBI:15377"/>
        <dbReference type="ChEBI" id="CHEBI:17499"/>
        <dbReference type="ChEBI" id="CHEBI:194431"/>
        <dbReference type="ChEBI" id="CHEBI:194443"/>
        <dbReference type="EC" id="1.17.99.6"/>
    </reaction>
</comment>
<gene>
    <name evidence="17" type="primary">queH</name>
    <name evidence="18" type="ORF">NY40_0715</name>
</gene>
<evidence type="ECO:0000256" key="14">
    <source>
        <dbReference type="ARBA" id="ARBA00023284"/>
    </source>
</evidence>
<feature type="binding site" evidence="17">
    <location>
        <position position="6"/>
    </location>
    <ligand>
        <name>[4Fe-4S] cluster</name>
        <dbReference type="ChEBI" id="CHEBI:49883"/>
    </ligand>
</feature>
<protein>
    <recommendedName>
        <fullName evidence="5 17">Epoxyqueuosine reductase QueH</fullName>
        <ecNumber evidence="4 17">1.17.99.6</ecNumber>
    </recommendedName>
    <alternativeName>
        <fullName evidence="15 17">Queuosine biosynthesis protein QueH</fullName>
    </alternativeName>
</protein>
<evidence type="ECO:0000256" key="1">
    <source>
        <dbReference type="ARBA" id="ARBA00002268"/>
    </source>
</evidence>
<keyword evidence="8 17" id="KW-0479">Metal-binding</keyword>
<evidence type="ECO:0000256" key="17">
    <source>
        <dbReference type="HAMAP-Rule" id="MF_02089"/>
    </source>
</evidence>
<dbReference type="EC" id="1.17.99.6" evidence="4 17"/>
<dbReference type="PANTHER" id="PTHR36701:SF1">
    <property type="entry name" value="EPOXYQUEUOSINE REDUCTASE QUEH"/>
    <property type="match status" value="1"/>
</dbReference>
<dbReference type="InterPro" id="IPR003828">
    <property type="entry name" value="QueH"/>
</dbReference>
<keyword evidence="9 17" id="KW-0671">Queuosine biosynthesis</keyword>
<comment type="function">
    <text evidence="1 17">Catalyzes the conversion of epoxyqueuosine (oQ) to queuosine (Q), which is a hypermodified base found in the wobble positions of tRNA(Asp), tRNA(Asn), tRNA(His) and tRNA(Tyr).</text>
</comment>
<keyword evidence="7 17" id="KW-0819">tRNA processing</keyword>
<evidence type="ECO:0000256" key="6">
    <source>
        <dbReference type="ARBA" id="ARBA00022485"/>
    </source>
</evidence>
<evidence type="ECO:0000256" key="3">
    <source>
        <dbReference type="ARBA" id="ARBA00008207"/>
    </source>
</evidence>
<evidence type="ECO:0000256" key="7">
    <source>
        <dbReference type="ARBA" id="ARBA00022694"/>
    </source>
</evidence>
<evidence type="ECO:0000256" key="11">
    <source>
        <dbReference type="ARBA" id="ARBA00023004"/>
    </source>
</evidence>
<evidence type="ECO:0000313" key="19">
    <source>
        <dbReference type="Proteomes" id="UP000031662"/>
    </source>
</evidence>
<reference evidence="18 19" key="1">
    <citation type="submission" date="2013-11" db="EMBL/GenBank/DDBJ databases">
        <title>Estimation of Helicobacter pylori bacteriophage ecology using H. pylori isolates.</title>
        <authorList>
            <person name="Uchiyama J."/>
            <person name="Takemura-Uchiyama I."/>
            <person name="Ujihara T."/>
            <person name="Matsuzaki S."/>
        </authorList>
    </citation>
    <scope>NUCLEOTIDE SEQUENCE [LARGE SCALE GENOMIC DNA]</scope>
    <source>
        <strain evidence="18 19">NY40</strain>
    </source>
</reference>
<dbReference type="Proteomes" id="UP000031662">
    <property type="component" value="Chromosome"/>
</dbReference>
<evidence type="ECO:0000256" key="15">
    <source>
        <dbReference type="ARBA" id="ARBA00031446"/>
    </source>
</evidence>
<keyword evidence="13 17" id="KW-1015">Disulfide bond</keyword>
<keyword evidence="14 17" id="KW-0676">Redox-active center</keyword>
<sequence length="368" mass="42591">MLIHICCSVDNLYFLKKAKEAFAGEKIIGFFYNPNIHPYSEYLLRLEDVKRTCEMLEIELLEGDYELEKFLDKAKGKELLGEKSERCFECFDLRLEASALKAFELGEEKFTTTLLTSPKKDPNQLIAKGQHIAQRHNLEFVVFRNDNFEHFKSELDLNLQALARENELYRQNYCGCQFALKIQKESQNRSPFELYSPLKRQILPASVEERTQVFRGLDAAKKNGNKPFLAQKTIATYRLLSGGVWLSKNSNPLNCYILARSKSKAKVRINDLRWVFSQRLSALVGYSQRDETLFLTLEGLNTLMAKNYDNLKELNLNPLSYEEELSLRALVSGSESVNPIIVLEECVEKTLFVEIKSIFQEEKVFYLL</sequence>
<feature type="binding site" evidence="17">
    <location>
        <position position="87"/>
    </location>
    <ligand>
        <name>[4Fe-4S] cluster</name>
        <dbReference type="ChEBI" id="CHEBI:49883"/>
    </ligand>
</feature>
<dbReference type="GO" id="GO:0052693">
    <property type="term" value="F:epoxyqueuosine reductase activity"/>
    <property type="evidence" value="ECO:0007669"/>
    <property type="project" value="UniProtKB-UniRule"/>
</dbReference>
<dbReference type="UniPathway" id="UPA00392"/>
<name>A0A060Q0P0_HELPX</name>
<comment type="similarity">
    <text evidence="3 17">Belongs to the QueH family.</text>
</comment>
<evidence type="ECO:0000256" key="8">
    <source>
        <dbReference type="ARBA" id="ARBA00022723"/>
    </source>
</evidence>
<organism evidence="18 19">
    <name type="scientific">Helicobacter pylori NY40</name>
    <dbReference type="NCBI Taxonomy" id="1426844"/>
    <lineage>
        <taxon>Bacteria</taxon>
        <taxon>Pseudomonadati</taxon>
        <taxon>Campylobacterota</taxon>
        <taxon>Epsilonproteobacteria</taxon>
        <taxon>Campylobacterales</taxon>
        <taxon>Helicobacteraceae</taxon>
        <taxon>Helicobacter</taxon>
    </lineage>
</organism>
<comment type="pathway">
    <text evidence="2 17">tRNA modification; tRNA-queuosine biosynthesis.</text>
</comment>
<dbReference type="PANTHER" id="PTHR36701">
    <property type="entry name" value="EPOXYQUEUOSINE REDUCTASE QUEH"/>
    <property type="match status" value="1"/>
</dbReference>
<dbReference type="HOGENOM" id="CLU_056003_0_0_7"/>
<evidence type="ECO:0000313" key="18">
    <source>
        <dbReference type="EMBL" id="BAO97727.1"/>
    </source>
</evidence>
<evidence type="ECO:0000256" key="5">
    <source>
        <dbReference type="ARBA" id="ARBA00016895"/>
    </source>
</evidence>
<evidence type="ECO:0000256" key="10">
    <source>
        <dbReference type="ARBA" id="ARBA00023002"/>
    </source>
</evidence>
<dbReference type="HAMAP" id="MF_02089">
    <property type="entry name" value="QueH"/>
    <property type="match status" value="1"/>
</dbReference>
<evidence type="ECO:0000256" key="4">
    <source>
        <dbReference type="ARBA" id="ARBA00012622"/>
    </source>
</evidence>
<dbReference type="GO" id="GO:0051539">
    <property type="term" value="F:4 iron, 4 sulfur cluster binding"/>
    <property type="evidence" value="ECO:0007669"/>
    <property type="project" value="UniProtKB-UniRule"/>
</dbReference>
<dbReference type="Pfam" id="PF02677">
    <property type="entry name" value="QueH"/>
    <property type="match status" value="1"/>
</dbReference>
<dbReference type="EMBL" id="AP014523">
    <property type="protein sequence ID" value="BAO97727.1"/>
    <property type="molecule type" value="Genomic_DNA"/>
</dbReference>
<keyword evidence="10 17" id="KW-0560">Oxidoreductase</keyword>
<keyword evidence="6 17" id="KW-0004">4Fe-4S</keyword>
<evidence type="ECO:0000256" key="2">
    <source>
        <dbReference type="ARBA" id="ARBA00004691"/>
    </source>
</evidence>
<keyword evidence="12 17" id="KW-0411">Iron-sulfur</keyword>
<feature type="binding site" evidence="17">
    <location>
        <position position="7"/>
    </location>
    <ligand>
        <name>[4Fe-4S] cluster</name>
        <dbReference type="ChEBI" id="CHEBI:49883"/>
    </ligand>
</feature>
<dbReference type="GO" id="GO:0046872">
    <property type="term" value="F:metal ion binding"/>
    <property type="evidence" value="ECO:0007669"/>
    <property type="project" value="UniProtKB-KW"/>
</dbReference>
<dbReference type="AlphaFoldDB" id="A0A060Q0P0"/>
<proteinExistence type="inferred from homology"/>
<evidence type="ECO:0000256" key="16">
    <source>
        <dbReference type="ARBA" id="ARBA00047415"/>
    </source>
</evidence>
<evidence type="ECO:0000256" key="9">
    <source>
        <dbReference type="ARBA" id="ARBA00022785"/>
    </source>
</evidence>
<evidence type="ECO:0000256" key="12">
    <source>
        <dbReference type="ARBA" id="ARBA00023014"/>
    </source>
</evidence>
<feature type="binding site" evidence="17">
    <location>
        <position position="90"/>
    </location>
    <ligand>
        <name>[4Fe-4S] cluster</name>
        <dbReference type="ChEBI" id="CHEBI:49883"/>
    </ligand>
</feature>
<accession>A0A060Q0P0</accession>
<dbReference type="GO" id="GO:0008616">
    <property type="term" value="P:tRNA queuosine(34) biosynthetic process"/>
    <property type="evidence" value="ECO:0007669"/>
    <property type="project" value="UniProtKB-UniRule"/>
</dbReference>